<evidence type="ECO:0000313" key="1">
    <source>
        <dbReference type="EMBL" id="QAT88110.1"/>
    </source>
</evidence>
<keyword evidence="1" id="KW-0449">Lipoprotein</keyword>
<reference evidence="1 2" key="1">
    <citation type="submission" date="2018-12" db="EMBL/GenBank/DDBJ databases">
        <title>Complete Genome Sequence of the Corallopyronin A producing Myxobacterium Corallococcus coralloides B035.</title>
        <authorList>
            <person name="Bouhired S.M."/>
            <person name="Rupp O."/>
            <person name="Blom J."/>
            <person name="Schaeberle T.F."/>
            <person name="Kehraus S."/>
            <person name="Schiefer A."/>
            <person name="Pfarr K."/>
            <person name="Goesmann A."/>
            <person name="Hoerauf A."/>
            <person name="Koenig G.M."/>
        </authorList>
    </citation>
    <scope>NUCLEOTIDE SEQUENCE [LARGE SCALE GENOMIC DNA]</scope>
    <source>
        <strain evidence="1 2">B035</strain>
    </source>
</reference>
<proteinExistence type="predicted"/>
<dbReference type="AlphaFoldDB" id="A0A410S1T8"/>
<accession>A0A410S1T8</accession>
<sequence>MGLGRRTDWLWVFVAVGLGGCAGQRPRTYAQQGMDSVSNTCRTQPALCVGPESVVPVPRAAQVATLMAGAKLALDAEAKRAVESVLKKCAEDARSEVMLRYHDGKDPTVEQCNELVRNARGETVSRAIWLGDQMHAVALACAAEGLEAVIPGRFSIEPTYRLAQRTGTFTPLSHEEVELLKQPRFLYELKGAVSPDIVIHTGDLIRVSAVYDFKFFCSNAATKGAPGWRPLSKNPSPTEPTQKNTYMDAFNLAPGQVLRVIPRWGVLE</sequence>
<dbReference type="PROSITE" id="PS51257">
    <property type="entry name" value="PROKAR_LIPOPROTEIN"/>
    <property type="match status" value="1"/>
</dbReference>
<name>A0A410S1T8_CORCK</name>
<dbReference type="Proteomes" id="UP000288758">
    <property type="component" value="Chromosome"/>
</dbReference>
<protein>
    <submittedName>
        <fullName evidence="1">Putative lipoprotein</fullName>
    </submittedName>
</protein>
<dbReference type="RefSeq" id="WP_128799338.1">
    <property type="nucleotide sequence ID" value="NZ_CP034669.1"/>
</dbReference>
<evidence type="ECO:0000313" key="2">
    <source>
        <dbReference type="Proteomes" id="UP000288758"/>
    </source>
</evidence>
<gene>
    <name evidence="1" type="ORF">EJ065_6583</name>
</gene>
<dbReference type="EMBL" id="CP034669">
    <property type="protein sequence ID" value="QAT88110.1"/>
    <property type="molecule type" value="Genomic_DNA"/>
</dbReference>
<organism evidence="1 2">
    <name type="scientific">Corallococcus coralloides</name>
    <name type="common">Myxococcus coralloides</name>
    <dbReference type="NCBI Taxonomy" id="184914"/>
    <lineage>
        <taxon>Bacteria</taxon>
        <taxon>Pseudomonadati</taxon>
        <taxon>Myxococcota</taxon>
        <taxon>Myxococcia</taxon>
        <taxon>Myxococcales</taxon>
        <taxon>Cystobacterineae</taxon>
        <taxon>Myxococcaceae</taxon>
        <taxon>Corallococcus</taxon>
    </lineage>
</organism>